<dbReference type="InterPro" id="IPR000195">
    <property type="entry name" value="Rab-GAP-TBC_dom"/>
</dbReference>
<dbReference type="GO" id="GO:0005096">
    <property type="term" value="F:GTPase activator activity"/>
    <property type="evidence" value="ECO:0007669"/>
    <property type="project" value="UniProtKB-KW"/>
</dbReference>
<feature type="region of interest" description="Disordered" evidence="2">
    <location>
        <begin position="403"/>
        <end position="425"/>
    </location>
</feature>
<evidence type="ECO:0000313" key="4">
    <source>
        <dbReference type="EMBL" id="PIK51843.1"/>
    </source>
</evidence>
<comment type="caution">
    <text evidence="4">The sequence shown here is derived from an EMBL/GenBank/DDBJ whole genome shotgun (WGS) entry which is preliminary data.</text>
</comment>
<keyword evidence="1" id="KW-0343">GTPase activation</keyword>
<evidence type="ECO:0000256" key="2">
    <source>
        <dbReference type="SAM" id="MobiDB-lite"/>
    </source>
</evidence>
<dbReference type="STRING" id="307972.A0A2G8KV04"/>
<dbReference type="Gene3D" id="1.10.10.750">
    <property type="entry name" value="Ypt/Rab-GAP domain of gyp1p, domain 1"/>
    <property type="match status" value="1"/>
</dbReference>
<organism evidence="4 5">
    <name type="scientific">Stichopus japonicus</name>
    <name type="common">Sea cucumber</name>
    <dbReference type="NCBI Taxonomy" id="307972"/>
    <lineage>
        <taxon>Eukaryota</taxon>
        <taxon>Metazoa</taxon>
        <taxon>Echinodermata</taxon>
        <taxon>Eleutherozoa</taxon>
        <taxon>Echinozoa</taxon>
        <taxon>Holothuroidea</taxon>
        <taxon>Aspidochirotacea</taxon>
        <taxon>Aspidochirotida</taxon>
        <taxon>Stichopodidae</taxon>
        <taxon>Apostichopus</taxon>
    </lineage>
</organism>
<dbReference type="GO" id="GO:0031267">
    <property type="term" value="F:small GTPase binding"/>
    <property type="evidence" value="ECO:0007669"/>
    <property type="project" value="TreeGrafter"/>
</dbReference>
<dbReference type="SUPFAM" id="SSF47923">
    <property type="entry name" value="Ypt/Rab-GAP domain of gyp1p"/>
    <property type="match status" value="2"/>
</dbReference>
<dbReference type="SMART" id="SM00164">
    <property type="entry name" value="TBC"/>
    <property type="match status" value="1"/>
</dbReference>
<feature type="domain" description="Rab-GAP TBC" evidence="3">
    <location>
        <begin position="45"/>
        <end position="233"/>
    </location>
</feature>
<gene>
    <name evidence="4" type="ORF">BSL78_11261</name>
</gene>
<dbReference type="FunFam" id="1.10.472.80:FF:000008">
    <property type="entry name" value="TBC1 domain family member 10A"/>
    <property type="match status" value="1"/>
</dbReference>
<dbReference type="InterPro" id="IPR035969">
    <property type="entry name" value="Rab-GAP_TBC_sf"/>
</dbReference>
<dbReference type="AlphaFoldDB" id="A0A2G8KV04"/>
<evidence type="ECO:0000256" key="1">
    <source>
        <dbReference type="ARBA" id="ARBA00022468"/>
    </source>
</evidence>
<dbReference type="EMBL" id="MRZV01000354">
    <property type="protein sequence ID" value="PIK51843.1"/>
    <property type="molecule type" value="Genomic_DNA"/>
</dbReference>
<proteinExistence type="predicted"/>
<evidence type="ECO:0000313" key="5">
    <source>
        <dbReference type="Proteomes" id="UP000230750"/>
    </source>
</evidence>
<dbReference type="InterPro" id="IPR050302">
    <property type="entry name" value="Rab_GAP_TBC_domain"/>
</dbReference>
<dbReference type="Proteomes" id="UP000230750">
    <property type="component" value="Unassembled WGS sequence"/>
</dbReference>
<name>A0A2G8KV04_STIJA</name>
<dbReference type="PANTHER" id="PTHR47219:SF4">
    <property type="entry name" value="TBC1 DOMAIN FAMILY MEMBER 10A"/>
    <property type="match status" value="1"/>
</dbReference>
<reference evidence="4 5" key="1">
    <citation type="journal article" date="2017" name="PLoS Biol.">
        <title>The sea cucumber genome provides insights into morphological evolution and visceral regeneration.</title>
        <authorList>
            <person name="Zhang X."/>
            <person name="Sun L."/>
            <person name="Yuan J."/>
            <person name="Sun Y."/>
            <person name="Gao Y."/>
            <person name="Zhang L."/>
            <person name="Li S."/>
            <person name="Dai H."/>
            <person name="Hamel J.F."/>
            <person name="Liu C."/>
            <person name="Yu Y."/>
            <person name="Liu S."/>
            <person name="Lin W."/>
            <person name="Guo K."/>
            <person name="Jin S."/>
            <person name="Xu P."/>
            <person name="Storey K.B."/>
            <person name="Huan P."/>
            <person name="Zhang T."/>
            <person name="Zhou Y."/>
            <person name="Zhang J."/>
            <person name="Lin C."/>
            <person name="Li X."/>
            <person name="Xing L."/>
            <person name="Huo D."/>
            <person name="Sun M."/>
            <person name="Wang L."/>
            <person name="Mercier A."/>
            <person name="Li F."/>
            <person name="Yang H."/>
            <person name="Xiang J."/>
        </authorList>
    </citation>
    <scope>NUCLEOTIDE SEQUENCE [LARGE SCALE GENOMIC DNA]</scope>
    <source>
        <strain evidence="4">Shaxun</strain>
        <tissue evidence="4">Muscle</tissue>
    </source>
</reference>
<dbReference type="Pfam" id="PF00566">
    <property type="entry name" value="RabGAP-TBC"/>
    <property type="match status" value="1"/>
</dbReference>
<dbReference type="PROSITE" id="PS50086">
    <property type="entry name" value="TBC_RABGAP"/>
    <property type="match status" value="1"/>
</dbReference>
<accession>A0A2G8KV04</accession>
<dbReference type="Gene3D" id="1.10.8.270">
    <property type="entry name" value="putative rabgap domain of human tbc1 domain family member 14 like domains"/>
    <property type="match status" value="1"/>
</dbReference>
<dbReference type="OrthoDB" id="159449at2759"/>
<keyword evidence="5" id="KW-1185">Reference proteome</keyword>
<dbReference type="FunFam" id="1.10.10.750:FF:000001">
    <property type="entry name" value="TBC1 domain family member 10A"/>
    <property type="match status" value="1"/>
</dbReference>
<dbReference type="Gene3D" id="1.10.472.80">
    <property type="entry name" value="Ypt/Rab-GAP domain of gyp1p, domain 3"/>
    <property type="match status" value="1"/>
</dbReference>
<evidence type="ECO:0000259" key="3">
    <source>
        <dbReference type="PROSITE" id="PS50086"/>
    </source>
</evidence>
<dbReference type="PANTHER" id="PTHR47219">
    <property type="entry name" value="RAB GTPASE-ACTIVATING PROTEIN 1-LIKE"/>
    <property type="match status" value="1"/>
</dbReference>
<sequence length="425" mass="49626">MSLPDIAIPVAVLRKREMKWLDMLDDWDKWMTKKPKKVRERCRKGIPSSLRARAWQRLCGGKKLMEKNKLTFQDLDNQKGDPKWVEIIVKDLDRQFPFHEMFREKGGTGQQDLFRLLKAYSLYNPRDGYCQAMAPVAGVLLMHMTAEEAFWCFVQICDRYLTGYYSPGLEAVQVDGEVLHALLKKVLPATYKHMRKHCIDPILYMTEWFMCIFSRTLPWSSVLRVWDMFLFEGIKVLFRVSLVILTYTLGTRDDIRKCPGLYESMQVLKNIPPECLREEYLVEEMLKIHVFEKDLESEHSLTVARRNAMRSRQLSKDSAADMLKSIEALKKKKKKVRPPQSTEADETRSMISLVGYGNESPVKHKKKREKKKTKERDPGVSIYNQTVKPAWSEPELINVEELLDQTLPNSYPDPMANGREKDRPN</sequence>
<feature type="region of interest" description="Disordered" evidence="2">
    <location>
        <begin position="329"/>
        <end position="386"/>
    </location>
</feature>
<protein>
    <submittedName>
        <fullName evidence="4">Putative TBC1 domain family member 10B-like</fullName>
    </submittedName>
</protein>
<dbReference type="GO" id="GO:0005886">
    <property type="term" value="C:plasma membrane"/>
    <property type="evidence" value="ECO:0007669"/>
    <property type="project" value="UniProtKB-ARBA"/>
</dbReference>
<dbReference type="FunFam" id="1.10.8.270:FF:000007">
    <property type="entry name" value="TBC1 domain family member 10A"/>
    <property type="match status" value="1"/>
</dbReference>